<keyword evidence="5 6" id="KW-0472">Membrane</keyword>
<protein>
    <submittedName>
        <fullName evidence="7">Bax inhibitor-1/YccA family protein</fullName>
    </submittedName>
</protein>
<dbReference type="RefSeq" id="WP_023605623.1">
    <property type="nucleotide sequence ID" value="NZ_BKBT01000001.1"/>
</dbReference>
<dbReference type="PANTHER" id="PTHR23291">
    <property type="entry name" value="BAX INHIBITOR-RELATED"/>
    <property type="match status" value="1"/>
</dbReference>
<dbReference type="PANTHER" id="PTHR23291:SF50">
    <property type="entry name" value="PROTEIN LIFEGUARD 4"/>
    <property type="match status" value="1"/>
</dbReference>
<feature type="transmembrane region" description="Helical" evidence="6">
    <location>
        <begin position="144"/>
        <end position="162"/>
    </location>
</feature>
<keyword evidence="4 6" id="KW-1133">Transmembrane helix</keyword>
<dbReference type="AlphaFoldDB" id="A0AAE9XKN9"/>
<feature type="transmembrane region" description="Helical" evidence="6">
    <location>
        <begin position="59"/>
        <end position="75"/>
    </location>
</feature>
<feature type="transmembrane region" description="Helical" evidence="6">
    <location>
        <begin position="24"/>
        <end position="47"/>
    </location>
</feature>
<evidence type="ECO:0000256" key="4">
    <source>
        <dbReference type="ARBA" id="ARBA00022989"/>
    </source>
</evidence>
<accession>A0AAE9XKN9</accession>
<organism evidence="7 8">
    <name type="scientific">Vagococcus lutrae</name>
    <dbReference type="NCBI Taxonomy" id="81947"/>
    <lineage>
        <taxon>Bacteria</taxon>
        <taxon>Bacillati</taxon>
        <taxon>Bacillota</taxon>
        <taxon>Bacilli</taxon>
        <taxon>Lactobacillales</taxon>
        <taxon>Enterococcaceae</taxon>
        <taxon>Vagococcus</taxon>
    </lineage>
</organism>
<evidence type="ECO:0000256" key="2">
    <source>
        <dbReference type="ARBA" id="ARBA00010350"/>
    </source>
</evidence>
<feature type="transmembrane region" description="Helical" evidence="6">
    <location>
        <begin position="114"/>
        <end position="132"/>
    </location>
</feature>
<evidence type="ECO:0000256" key="6">
    <source>
        <dbReference type="RuleBase" id="RU004379"/>
    </source>
</evidence>
<dbReference type="GO" id="GO:0005886">
    <property type="term" value="C:plasma membrane"/>
    <property type="evidence" value="ECO:0007669"/>
    <property type="project" value="TreeGrafter"/>
</dbReference>
<dbReference type="InterPro" id="IPR006214">
    <property type="entry name" value="Bax_inhibitor_1-related"/>
</dbReference>
<comment type="similarity">
    <text evidence="2 6">Belongs to the BI1 family.</text>
</comment>
<proteinExistence type="inferred from homology"/>
<dbReference type="CDD" id="cd10432">
    <property type="entry name" value="BI-1-like_bacterial"/>
    <property type="match status" value="1"/>
</dbReference>
<feature type="transmembrane region" description="Helical" evidence="6">
    <location>
        <begin position="207"/>
        <end position="231"/>
    </location>
</feature>
<evidence type="ECO:0000313" key="8">
    <source>
        <dbReference type="Proteomes" id="UP001179600"/>
    </source>
</evidence>
<comment type="subcellular location">
    <subcellularLocation>
        <location evidence="1">Membrane</location>
        <topology evidence="1">Multi-pass membrane protein</topology>
    </subcellularLocation>
</comment>
<feature type="transmembrane region" description="Helical" evidence="6">
    <location>
        <begin position="87"/>
        <end position="108"/>
    </location>
</feature>
<keyword evidence="3 6" id="KW-0812">Transmembrane</keyword>
<dbReference type="EMBL" id="CP116507">
    <property type="protein sequence ID" value="WCG22390.1"/>
    <property type="molecule type" value="Genomic_DNA"/>
</dbReference>
<evidence type="ECO:0000256" key="3">
    <source>
        <dbReference type="ARBA" id="ARBA00022692"/>
    </source>
</evidence>
<feature type="transmembrane region" description="Helical" evidence="6">
    <location>
        <begin position="168"/>
        <end position="186"/>
    </location>
</feature>
<name>A0AAE9XKN9_9ENTE</name>
<gene>
    <name evidence="7" type="ORF">PML95_08310</name>
</gene>
<evidence type="ECO:0000256" key="5">
    <source>
        <dbReference type="ARBA" id="ARBA00023136"/>
    </source>
</evidence>
<evidence type="ECO:0000256" key="1">
    <source>
        <dbReference type="ARBA" id="ARBA00004141"/>
    </source>
</evidence>
<evidence type="ECO:0000313" key="7">
    <source>
        <dbReference type="EMBL" id="WCG22390.1"/>
    </source>
</evidence>
<sequence>MNQPSFNNTASTNEHGLSQFYARIYGYLGIGIALSALSSFLMMNVFYEQFIGMLTQSRFSFLMLWVAEIALVIYLGRKATTNPTMALAGFIAYSLLNGVTISVTLALYSQASVTKGFIAAALTFGSMAIVGATTKKDLSAMGQALRSMLIGLIVVILVNGFILQSSAADLFISIVMVAVFAGLTAYDHQMIRRYYDQVQGDEATLKGLAVFCALQLYLDFINLLLAFIRIFGRD</sequence>
<dbReference type="Pfam" id="PF01027">
    <property type="entry name" value="Bax1-I"/>
    <property type="match status" value="1"/>
</dbReference>
<dbReference type="Proteomes" id="UP001179600">
    <property type="component" value="Chromosome"/>
</dbReference>
<dbReference type="GeneID" id="72384213"/>
<reference evidence="7" key="1">
    <citation type="submission" date="2023-01" db="EMBL/GenBank/DDBJ databases">
        <title>Oxazolidinone resistance genes in florfenicol resistant enterococci from beef cattle and veal calves at slaughter.</title>
        <authorList>
            <person name="Biggel M."/>
        </authorList>
    </citation>
    <scope>NUCLEOTIDE SEQUENCE</scope>
    <source>
        <strain evidence="7">K204-1</strain>
    </source>
</reference>